<gene>
    <name evidence="11" type="ORF">DME_LOCUS631</name>
</gene>
<evidence type="ECO:0000256" key="5">
    <source>
        <dbReference type="ARBA" id="ARBA00022833"/>
    </source>
</evidence>
<dbReference type="Pfam" id="PF00096">
    <property type="entry name" value="zf-C2H2"/>
    <property type="match status" value="3"/>
</dbReference>
<keyword evidence="6" id="KW-0804">Transcription</keyword>
<dbReference type="GO" id="GO:0003700">
    <property type="term" value="F:DNA-binding transcription factor activity"/>
    <property type="evidence" value="ECO:0007669"/>
    <property type="project" value="TreeGrafter"/>
</dbReference>
<evidence type="ECO:0000313" key="11">
    <source>
        <dbReference type="EMBL" id="VDN50658.1"/>
    </source>
</evidence>
<dbReference type="PANTHER" id="PTHR24404">
    <property type="entry name" value="ZINC FINGER PROTEIN"/>
    <property type="match status" value="1"/>
</dbReference>
<dbReference type="WBParaSite" id="DME_0000558601-mRNA-1">
    <property type="protein sequence ID" value="DME_0000558601-mRNA-1"/>
    <property type="gene ID" value="DME_0000558601"/>
</dbReference>
<keyword evidence="6" id="KW-0805">Transcription regulation</keyword>
<dbReference type="Gene3D" id="3.30.160.60">
    <property type="entry name" value="Classic Zinc Finger"/>
    <property type="match status" value="2"/>
</dbReference>
<feature type="domain" description="C2H2-type" evidence="10">
    <location>
        <begin position="230"/>
        <end position="258"/>
    </location>
</feature>
<keyword evidence="13" id="KW-1185">Reference proteome</keyword>
<dbReference type="AlphaFoldDB" id="A0A0N4UE06"/>
<dbReference type="Proteomes" id="UP000038040">
    <property type="component" value="Unplaced"/>
</dbReference>
<dbReference type="SUPFAM" id="SSF57667">
    <property type="entry name" value="beta-beta-alpha zinc fingers"/>
    <property type="match status" value="3"/>
</dbReference>
<keyword evidence="3" id="KW-0677">Repeat</keyword>
<keyword evidence="4 9" id="KW-0863">Zinc-finger</keyword>
<dbReference type="SMART" id="SM00355">
    <property type="entry name" value="ZnF_C2H2"/>
    <property type="match status" value="4"/>
</dbReference>
<evidence type="ECO:0000313" key="12">
    <source>
        <dbReference type="Proteomes" id="UP000038040"/>
    </source>
</evidence>
<dbReference type="FunFam" id="3.30.160.60:FF:001498">
    <property type="entry name" value="Zinc finger protein 404"/>
    <property type="match status" value="1"/>
</dbReference>
<dbReference type="GO" id="GO:0008270">
    <property type="term" value="F:zinc ion binding"/>
    <property type="evidence" value="ECO:0007669"/>
    <property type="project" value="UniProtKB-KW"/>
</dbReference>
<name>A0A0N4UE06_DRAME</name>
<dbReference type="InterPro" id="IPR050589">
    <property type="entry name" value="Ikaros_C2H2-ZF"/>
</dbReference>
<accession>A0A0N4UE06</accession>
<reference evidence="11 13" key="2">
    <citation type="submission" date="2018-11" db="EMBL/GenBank/DDBJ databases">
        <authorList>
            <consortium name="Pathogen Informatics"/>
        </authorList>
    </citation>
    <scope>NUCLEOTIDE SEQUENCE [LARGE SCALE GENOMIC DNA]</scope>
</reference>
<keyword evidence="5" id="KW-0862">Zinc</keyword>
<comment type="subcellular location">
    <subcellularLocation>
        <location evidence="1">Nucleus</location>
    </subcellularLocation>
</comment>
<keyword evidence="7" id="KW-0238">DNA-binding</keyword>
<evidence type="ECO:0000259" key="10">
    <source>
        <dbReference type="PROSITE" id="PS50157"/>
    </source>
</evidence>
<dbReference type="Proteomes" id="UP000274756">
    <property type="component" value="Unassembled WGS sequence"/>
</dbReference>
<evidence type="ECO:0000256" key="8">
    <source>
        <dbReference type="ARBA" id="ARBA00023242"/>
    </source>
</evidence>
<evidence type="ECO:0000256" key="9">
    <source>
        <dbReference type="PROSITE-ProRule" id="PRU00042"/>
    </source>
</evidence>
<dbReference type="GO" id="GO:0005634">
    <property type="term" value="C:nucleus"/>
    <property type="evidence" value="ECO:0007669"/>
    <property type="project" value="UniProtKB-SubCell"/>
</dbReference>
<proteinExistence type="predicted"/>
<dbReference type="GO" id="GO:0000978">
    <property type="term" value="F:RNA polymerase II cis-regulatory region sequence-specific DNA binding"/>
    <property type="evidence" value="ECO:0007669"/>
    <property type="project" value="TreeGrafter"/>
</dbReference>
<sequence length="307" mass="35229">MAASSNVVSSTNGYNKSWRFPTANRKPFMCTECHKNFRRAEELYEHTEYCVLEAFENEVDSAFADMPFLRDARPTLLTQSGISIKVQPLSTIVEVGNSRTVENSDGLKLVISVEKSVNHSNELLNDGNVETTSDYIEEDVALPDSLIFSTIEPNSNGKVIGALANADDDLYRPKMECPTCGLVLYRHNFSTHYRIHTGELPFECNYCTKRFRTTSALKVHLRAHTGEKPYICPKCNYSCTTKRNLDRHIINNHIREGERRGPRQRKSRYRNDSDEEYFLANGTTVEECENIDHRYIILPNHEVIFQF</sequence>
<feature type="domain" description="C2H2-type" evidence="10">
    <location>
        <begin position="28"/>
        <end position="58"/>
    </location>
</feature>
<dbReference type="InterPro" id="IPR036236">
    <property type="entry name" value="Znf_C2H2_sf"/>
</dbReference>
<evidence type="ECO:0000313" key="13">
    <source>
        <dbReference type="Proteomes" id="UP000274756"/>
    </source>
</evidence>
<evidence type="ECO:0000256" key="1">
    <source>
        <dbReference type="ARBA" id="ARBA00004123"/>
    </source>
</evidence>
<evidence type="ECO:0000256" key="6">
    <source>
        <dbReference type="ARBA" id="ARBA00023015"/>
    </source>
</evidence>
<evidence type="ECO:0000256" key="2">
    <source>
        <dbReference type="ARBA" id="ARBA00022723"/>
    </source>
</evidence>
<dbReference type="FunFam" id="3.30.160.60:FF:000446">
    <property type="entry name" value="Zinc finger protein"/>
    <property type="match status" value="1"/>
</dbReference>
<evidence type="ECO:0000256" key="3">
    <source>
        <dbReference type="ARBA" id="ARBA00022737"/>
    </source>
</evidence>
<evidence type="ECO:0000256" key="4">
    <source>
        <dbReference type="ARBA" id="ARBA00022771"/>
    </source>
</evidence>
<dbReference type="GO" id="GO:0000122">
    <property type="term" value="P:negative regulation of transcription by RNA polymerase II"/>
    <property type="evidence" value="ECO:0007669"/>
    <property type="project" value="UniProtKB-ARBA"/>
</dbReference>
<dbReference type="PANTHER" id="PTHR24404:SF100">
    <property type="entry name" value="ZINC FINGER PROTEIN 501"/>
    <property type="match status" value="1"/>
</dbReference>
<keyword evidence="8" id="KW-0539">Nucleus</keyword>
<feature type="domain" description="C2H2-type" evidence="10">
    <location>
        <begin position="202"/>
        <end position="229"/>
    </location>
</feature>
<dbReference type="EMBL" id="UYYG01000006">
    <property type="protein sequence ID" value="VDN50658.1"/>
    <property type="molecule type" value="Genomic_DNA"/>
</dbReference>
<keyword evidence="2" id="KW-0479">Metal-binding</keyword>
<dbReference type="InterPro" id="IPR013087">
    <property type="entry name" value="Znf_C2H2_type"/>
</dbReference>
<evidence type="ECO:0000313" key="14">
    <source>
        <dbReference type="WBParaSite" id="DME_0000558601-mRNA-1"/>
    </source>
</evidence>
<reference evidence="14" key="1">
    <citation type="submission" date="2017-02" db="UniProtKB">
        <authorList>
            <consortium name="WormBaseParasite"/>
        </authorList>
    </citation>
    <scope>IDENTIFICATION</scope>
</reference>
<organism evidence="12 14">
    <name type="scientific">Dracunculus medinensis</name>
    <name type="common">Guinea worm</name>
    <dbReference type="NCBI Taxonomy" id="318479"/>
    <lineage>
        <taxon>Eukaryota</taxon>
        <taxon>Metazoa</taxon>
        <taxon>Ecdysozoa</taxon>
        <taxon>Nematoda</taxon>
        <taxon>Chromadorea</taxon>
        <taxon>Rhabditida</taxon>
        <taxon>Spirurina</taxon>
        <taxon>Dracunculoidea</taxon>
        <taxon>Dracunculidae</taxon>
        <taxon>Dracunculus</taxon>
    </lineage>
</organism>
<dbReference type="OrthoDB" id="8113227at2759"/>
<dbReference type="PROSITE" id="PS00028">
    <property type="entry name" value="ZINC_FINGER_C2H2_1"/>
    <property type="match status" value="2"/>
</dbReference>
<evidence type="ECO:0000256" key="7">
    <source>
        <dbReference type="ARBA" id="ARBA00023125"/>
    </source>
</evidence>
<dbReference type="PROSITE" id="PS50157">
    <property type="entry name" value="ZINC_FINGER_C2H2_2"/>
    <property type="match status" value="3"/>
</dbReference>
<protein>
    <submittedName>
        <fullName evidence="14">C2H2-type domain-containing protein</fullName>
    </submittedName>
</protein>